<gene>
    <name evidence="1" type="ORF">SAMN06264365_12933</name>
</gene>
<dbReference type="PANTHER" id="PTHR36166">
    <property type="entry name" value="CHROMOSOME 9, WHOLE GENOME SHOTGUN SEQUENCE"/>
    <property type="match status" value="1"/>
</dbReference>
<protein>
    <recommendedName>
        <fullName evidence="3">Polyketide cyclase / dehydrase and lipid transport</fullName>
    </recommendedName>
</protein>
<dbReference type="EMBL" id="FZNR01000029">
    <property type="protein sequence ID" value="SNS93230.1"/>
    <property type="molecule type" value="Genomic_DNA"/>
</dbReference>
<dbReference type="OrthoDB" id="9810827at2"/>
<dbReference type="CDD" id="cd07822">
    <property type="entry name" value="SRPBCC_4"/>
    <property type="match status" value="1"/>
</dbReference>
<evidence type="ECO:0008006" key="3">
    <source>
        <dbReference type="Google" id="ProtNLM"/>
    </source>
</evidence>
<evidence type="ECO:0000313" key="2">
    <source>
        <dbReference type="Proteomes" id="UP000198415"/>
    </source>
</evidence>
<accession>A0A239IHV3</accession>
<dbReference type="Proteomes" id="UP000198415">
    <property type="component" value="Unassembled WGS sequence"/>
</dbReference>
<dbReference type="Gene3D" id="3.30.530.20">
    <property type="match status" value="1"/>
</dbReference>
<dbReference type="InterPro" id="IPR019587">
    <property type="entry name" value="Polyketide_cyclase/dehydratase"/>
</dbReference>
<dbReference type="PANTHER" id="PTHR36166:SF1">
    <property type="entry name" value="SRPBCC DOMAIN-CONTAINING PROTEIN"/>
    <property type="match status" value="1"/>
</dbReference>
<dbReference type="InterPro" id="IPR023393">
    <property type="entry name" value="START-like_dom_sf"/>
</dbReference>
<reference evidence="1 2" key="1">
    <citation type="submission" date="2017-06" db="EMBL/GenBank/DDBJ databases">
        <authorList>
            <person name="Kim H.J."/>
            <person name="Triplett B.A."/>
        </authorList>
    </citation>
    <scope>NUCLEOTIDE SEQUENCE [LARGE SCALE GENOMIC DNA]</scope>
    <source>
        <strain evidence="1 2">DSM 43151</strain>
    </source>
</reference>
<keyword evidence="2" id="KW-1185">Reference proteome</keyword>
<sequence length="146" mass="16186">MRLVLRTEVDIAAPPEDVWQHLIDLRAYRAWNPFITEAAGNVAVGERLTIRVQAGDRASTLRPTVTVADPGRVFEWIGQIGIPGLFSGRHRFELAPNGTGCRLVHSETFHGLLVRPLRRSLETATRAGFEAMNDALAHRVLVQRAA</sequence>
<dbReference type="AlphaFoldDB" id="A0A239IHV3"/>
<dbReference type="SUPFAM" id="SSF55961">
    <property type="entry name" value="Bet v1-like"/>
    <property type="match status" value="1"/>
</dbReference>
<dbReference type="Pfam" id="PF10604">
    <property type="entry name" value="Polyketide_cyc2"/>
    <property type="match status" value="1"/>
</dbReference>
<name>A0A239IHV3_9ACTN</name>
<organism evidence="1 2">
    <name type="scientific">Actinoplanes regularis</name>
    <dbReference type="NCBI Taxonomy" id="52697"/>
    <lineage>
        <taxon>Bacteria</taxon>
        <taxon>Bacillati</taxon>
        <taxon>Actinomycetota</taxon>
        <taxon>Actinomycetes</taxon>
        <taxon>Micromonosporales</taxon>
        <taxon>Micromonosporaceae</taxon>
        <taxon>Actinoplanes</taxon>
    </lineage>
</organism>
<dbReference type="RefSeq" id="WP_089298574.1">
    <property type="nucleotide sequence ID" value="NZ_BOMU01000112.1"/>
</dbReference>
<proteinExistence type="predicted"/>
<evidence type="ECO:0000313" key="1">
    <source>
        <dbReference type="EMBL" id="SNS93230.1"/>
    </source>
</evidence>